<dbReference type="AlphaFoldDB" id="A0AAW3NN90"/>
<gene>
    <name evidence="1" type="ORF">WK53_24105</name>
</gene>
<evidence type="ECO:0000313" key="1">
    <source>
        <dbReference type="EMBL" id="KVT61061.1"/>
    </source>
</evidence>
<reference evidence="1 2" key="1">
    <citation type="submission" date="2015-11" db="EMBL/GenBank/DDBJ databases">
        <title>Expanding the genomic diversity of Burkholderia species for the development of highly accurate diagnostics.</title>
        <authorList>
            <person name="Sahl J."/>
            <person name="Keim P."/>
            <person name="Wagner D."/>
        </authorList>
    </citation>
    <scope>NUCLEOTIDE SEQUENCE [LARGE SCALE GENOMIC DNA]</scope>
    <source>
        <strain evidence="1 2">MSMB1137WGS</strain>
    </source>
</reference>
<sequence length="98" mass="10829">MTAASVTFALSAAERVHRVLFGIFLVPLPGIIAGSDPRAFHLSDCPDSRAHRYEPIEVKDLASTFDALALSQRIWRKGTCVTLSLRFTPRLLVVHVAR</sequence>
<proteinExistence type="predicted"/>
<evidence type="ECO:0008006" key="3">
    <source>
        <dbReference type="Google" id="ProtNLM"/>
    </source>
</evidence>
<name>A0AAW3NN90_9BURK</name>
<protein>
    <recommendedName>
        <fullName evidence="3">Secreted protein</fullName>
    </recommendedName>
</protein>
<evidence type="ECO:0000313" key="2">
    <source>
        <dbReference type="Proteomes" id="UP000056732"/>
    </source>
</evidence>
<dbReference type="Proteomes" id="UP000056732">
    <property type="component" value="Unassembled WGS sequence"/>
</dbReference>
<organism evidence="1 2">
    <name type="scientific">Burkholderia ubonensis</name>
    <dbReference type="NCBI Taxonomy" id="101571"/>
    <lineage>
        <taxon>Bacteria</taxon>
        <taxon>Pseudomonadati</taxon>
        <taxon>Pseudomonadota</taxon>
        <taxon>Betaproteobacteria</taxon>
        <taxon>Burkholderiales</taxon>
        <taxon>Burkholderiaceae</taxon>
        <taxon>Burkholderia</taxon>
        <taxon>Burkholderia cepacia complex</taxon>
    </lineage>
</organism>
<accession>A0AAW3NN90</accession>
<dbReference type="EMBL" id="LPDO01000017">
    <property type="protein sequence ID" value="KVT61061.1"/>
    <property type="molecule type" value="Genomic_DNA"/>
</dbReference>
<comment type="caution">
    <text evidence="1">The sequence shown here is derived from an EMBL/GenBank/DDBJ whole genome shotgun (WGS) entry which is preliminary data.</text>
</comment>